<accession>A0A1I5GJK4</accession>
<name>A0A1I5GJK4_PSUAM</name>
<dbReference type="RefSeq" id="WP_093353756.1">
    <property type="nucleotide sequence ID" value="NZ_FOUY01000047.1"/>
</dbReference>
<keyword evidence="2" id="KW-1185">Reference proteome</keyword>
<dbReference type="EMBL" id="FOUY01000047">
    <property type="protein sequence ID" value="SFO36178.1"/>
    <property type="molecule type" value="Genomic_DNA"/>
</dbReference>
<evidence type="ECO:0000313" key="1">
    <source>
        <dbReference type="EMBL" id="SFO36178.1"/>
    </source>
</evidence>
<gene>
    <name evidence="1" type="ORF">SAMN05216207_104731</name>
</gene>
<evidence type="ECO:0000313" key="2">
    <source>
        <dbReference type="Proteomes" id="UP000199614"/>
    </source>
</evidence>
<dbReference type="STRING" id="260086.SAMN05216207_104731"/>
<reference evidence="1 2" key="1">
    <citation type="submission" date="2016-10" db="EMBL/GenBank/DDBJ databases">
        <authorList>
            <person name="de Groot N.N."/>
        </authorList>
    </citation>
    <scope>NUCLEOTIDE SEQUENCE [LARGE SCALE GENOMIC DNA]</scope>
    <source>
        <strain evidence="1 2">CGMCC 4.1877</strain>
    </source>
</reference>
<dbReference type="AlphaFoldDB" id="A0A1I5GJK4"/>
<sequence length="97" mass="11080">MNRYGRQAMQHWQTYLPNRYAQITNPQQHFTTLGNEVQDEIETLAADRANQEGPAGTYLDQVGRLNRIQAQAEEQVLAERVLLPPEADDPTPAEPHR</sequence>
<proteinExistence type="predicted"/>
<evidence type="ECO:0008006" key="3">
    <source>
        <dbReference type="Google" id="ProtNLM"/>
    </source>
</evidence>
<dbReference type="OrthoDB" id="4244301at2"/>
<organism evidence="1 2">
    <name type="scientific">Pseudonocardia ammonioxydans</name>
    <dbReference type="NCBI Taxonomy" id="260086"/>
    <lineage>
        <taxon>Bacteria</taxon>
        <taxon>Bacillati</taxon>
        <taxon>Actinomycetota</taxon>
        <taxon>Actinomycetes</taxon>
        <taxon>Pseudonocardiales</taxon>
        <taxon>Pseudonocardiaceae</taxon>
        <taxon>Pseudonocardia</taxon>
    </lineage>
</organism>
<protein>
    <recommendedName>
        <fullName evidence="3">TnpV protein</fullName>
    </recommendedName>
</protein>
<dbReference type="Proteomes" id="UP000199614">
    <property type="component" value="Unassembled WGS sequence"/>
</dbReference>